<gene>
    <name evidence="1" type="ORF">PFLU3_56820</name>
</gene>
<reference evidence="1 2" key="1">
    <citation type="submission" date="2015-01" db="EMBL/GenBank/DDBJ databases">
        <title>Genome sequence of the beneficial rhizobacterium Pseudomonas fluorescens 2-79.</title>
        <authorList>
            <person name="Thuermer A."/>
            <person name="Daniel R."/>
        </authorList>
    </citation>
    <scope>NUCLEOTIDE SEQUENCE [LARGE SCALE GENOMIC DNA]</scope>
    <source>
        <strain evidence="1 2">2-79</strain>
    </source>
</reference>
<organism evidence="1 2">
    <name type="scientific">Pseudomonas fluorescens</name>
    <dbReference type="NCBI Taxonomy" id="294"/>
    <lineage>
        <taxon>Bacteria</taxon>
        <taxon>Pseudomonadati</taxon>
        <taxon>Pseudomonadota</taxon>
        <taxon>Gammaproteobacteria</taxon>
        <taxon>Pseudomonadales</taxon>
        <taxon>Pseudomonadaceae</taxon>
        <taxon>Pseudomonas</taxon>
    </lineage>
</organism>
<evidence type="ECO:0000313" key="1">
    <source>
        <dbReference type="EMBL" id="KIR14156.1"/>
    </source>
</evidence>
<dbReference type="PATRIC" id="fig|294.125.peg.5846"/>
<proteinExistence type="predicted"/>
<dbReference type="CDD" id="cd20745">
    <property type="entry name" value="FIX_RhsA_AHH_HNH-like"/>
    <property type="match status" value="1"/>
</dbReference>
<dbReference type="EMBL" id="JXCQ01000134">
    <property type="protein sequence ID" value="KIR14156.1"/>
    <property type="molecule type" value="Genomic_DNA"/>
</dbReference>
<accession>A0A0D0SPZ6</accession>
<evidence type="ECO:0000313" key="2">
    <source>
        <dbReference type="Proteomes" id="UP000032210"/>
    </source>
</evidence>
<dbReference type="AlphaFoldDB" id="A0A0D0SPZ6"/>
<dbReference type="RefSeq" id="WP_124421707.1">
    <property type="nucleotide sequence ID" value="NZ_JXCQ01000134.1"/>
</dbReference>
<protein>
    <submittedName>
        <fullName evidence="1">Uncharacterized protein</fullName>
    </submittedName>
</protein>
<comment type="caution">
    <text evidence="1">The sequence shown here is derived from an EMBL/GenBank/DDBJ whole genome shotgun (WGS) entry which is preliminary data.</text>
</comment>
<sequence>MAEPINLAPVRVHAISVPMRPDPTQLHKFDEMMLQANGDDTVQADLFGTDPQGKPYHESRTFNEQEYEQLRKHFMTRELATLPPFSSFKSGNTIGRVVGETGPAAVPATQANPPIETETEEEKGWWASASPWVHGSLDVLGFVPGLGAIPDLINAGIYAAEGDAVNASLSAVAAIPLAGDALKGSVLIGKGINKAGVQGGREVSERAARAIETKAIDPPSSKGKNGGKFLSNEKCLLRPYKPDTCKAKGLTGHHVVPDRAFRQGPRQGPNRKQIPGGLSESEGLVICVKGKGLTDQHGKIHRTYDPLETALGLSETPPGTTTLLKLEVMGALAAARVTGCNAGLLAAQLRAYHETKGLPSQFRVRADKSGKLIKLTPPGSLGKVGAGDF</sequence>
<dbReference type="Proteomes" id="UP000032210">
    <property type="component" value="Unassembled WGS sequence"/>
</dbReference>
<name>A0A0D0SPZ6_PSEFL</name>